<feature type="compositionally biased region" description="Basic and acidic residues" evidence="5">
    <location>
        <begin position="33"/>
        <end position="48"/>
    </location>
</feature>
<evidence type="ECO:0008006" key="10">
    <source>
        <dbReference type="Google" id="ProtNLM"/>
    </source>
</evidence>
<dbReference type="InterPro" id="IPR059100">
    <property type="entry name" value="TSP3_bac"/>
</dbReference>
<feature type="transmembrane region" description="Helical" evidence="6">
    <location>
        <begin position="1486"/>
        <end position="1507"/>
    </location>
</feature>
<comment type="subcellular location">
    <subcellularLocation>
        <location evidence="1">Secreted</location>
    </subcellularLocation>
</comment>
<keyword evidence="6" id="KW-0472">Membrane</keyword>
<sequence>MKVKKGMKRVIAMLLVIATVGTGSGISTMAESTKAKNEKGKTTEKTQKEQALSPDEVAQQIADGTYKGRKLKETKYYDTYEAADGSVVAAYYSSPIRYEDENGELQEYDSNLIETDNKKASYYTGEAMSESFHTEDYAYVNAKGNSKQYFPEKLAEESPILMENGAHSLAFVPEIDDKKVSKEKSEKDDTENKKETTSDNVVKASKDKVEYVEDDVTYQYVSLDNGVKENVIINNKTDELLYSFSYTLDGMHMKLDKKTNIIGLYDNKTKKEVAVIPAAYLNDSTGTNTNYDIKTKIKNSGNLWTVTYELPESYMNDMDTAYPVTLDPTVEWVTYANNENPLGISFVIELSPGSGDTCQYPNAVNRFVVGRSGAGDYYKTYIKFNKLNKLLQGKQVNYAYAYFNVAQQVGGDMTVDMHEVTENWNLGTLKWSNEPASDSEVLSQAVIGTEKLPYQIDFTKYCTMVAEEEADAMEGVELRTEEKSKYMEFWGVKSQSGAPVFIVSYNSPEEIDATYDGSFEIGAEYNEESKKIDVSWEDSKQAATLYRVYKRTENKFEYVGKTTEKTYEVGTDDIESVADIRVMAVDQKGTQLDTTDDVNVLSNIVTFEKKSETQKNDTGEEVTTTTYEQTTVDTDGDGLEDGYEIWDFKTFWNTETKDSTKENPKYEQDSDGDGLPDGYEVFTLGTDPAVANESGEDSDSDGWTDVKEYQKGTDPWLYDSDFDGLRDKDDAGDNNPRKTDNPRIKGTDKSAASAAQVHKGLYDREYSETENDVTVTYIVNIYRGDIKSIYNDYGNTKLNKRLKYFYDADGNNTAIIEQYDDNDTQTICITYTYDEHGNVEFICDQQTKYTMEYNSDNKITNLQVGDKTLVSYEYNSTVNNLEEEKSDESVSETDSGAKIKSQDEQITYYGSGADRQKVKTVTTEYKVAEDNKNAVAEQVEVFYDDETKPSYVTTINAEGKIITLTDNTEDKQSAYSYEYTDNSTKITRSDGFIKEVTQDIDEDNNKSTLESRYTYKSLTDEEKTRVSKVETDASDNEKIESKVTLYNDDVINGVLSNDGKSDITSLYSNTYKKNIVKYSSVEDSPTHRTFDIEKYGEDKNIDYTYDKAGNITKIKIDGTLTYAYEYDAHGRLTWEYDYDTSRAYEYGYTTTGNVEAKHTYDISDADHPVELDDEIKTYTYKNGDWPDQLTKYCGNTITYDSSGNPKEYYNGISFSWYRGRQLKEATLENRNKISYKYNEDGFRTYKDTAKTTSVYEWDDSKLLRETVTYKQTGKKYDLWYMYDANDSVVGFEYSQISETDSILKTTRIYYEKNLQGDVIGLLDARGAEIAVYTYDAWGNVITDSGASFCYEGYEVPFELNHVLYRSYYYDGSCNDSQSDTNLYYLQSRYYDPEVGRFINADDINMLGIEMESIFKDNLYIYCNSDPINNIDPSGYLYISLKTLAKIVVYAIGFNPTATVLLYLGYKILKAKLSAKVARLTAKIGSICGPAGRLVGWAVGFIGAWYFLGPFVSALWDCVMQGKKGIQVELKKSRWGFYYGFTVYAK</sequence>
<evidence type="ECO:0000313" key="9">
    <source>
        <dbReference type="Proteomes" id="UP000283314"/>
    </source>
</evidence>
<dbReference type="Gene3D" id="4.10.1080.10">
    <property type="entry name" value="TSP type-3 repeat"/>
    <property type="match status" value="1"/>
</dbReference>
<keyword evidence="6" id="KW-0812">Transmembrane</keyword>
<feature type="transmembrane region" description="Helical" evidence="6">
    <location>
        <begin position="1446"/>
        <end position="1465"/>
    </location>
</feature>
<organism evidence="8 9">
    <name type="scientific">Eubacterium ventriosum</name>
    <dbReference type="NCBI Taxonomy" id="39496"/>
    <lineage>
        <taxon>Bacteria</taxon>
        <taxon>Bacillati</taxon>
        <taxon>Bacillota</taxon>
        <taxon>Clostridia</taxon>
        <taxon>Eubacteriales</taxon>
        <taxon>Eubacteriaceae</taxon>
        <taxon>Eubacterium</taxon>
    </lineage>
</organism>
<feature type="region of interest" description="Disordered" evidence="5">
    <location>
        <begin position="718"/>
        <end position="752"/>
    </location>
</feature>
<feature type="compositionally biased region" description="Basic and acidic residues" evidence="5">
    <location>
        <begin position="180"/>
        <end position="197"/>
    </location>
</feature>
<dbReference type="InterPro" id="IPR006530">
    <property type="entry name" value="YD"/>
</dbReference>
<evidence type="ECO:0000256" key="4">
    <source>
        <dbReference type="ARBA" id="ARBA00022837"/>
    </source>
</evidence>
<feature type="region of interest" description="Disordered" evidence="5">
    <location>
        <begin position="657"/>
        <end position="706"/>
    </location>
</feature>
<feature type="chain" id="PRO_5038634425" description="DNRLRE domain-containing protein" evidence="7">
    <location>
        <begin position="30"/>
        <end position="1545"/>
    </location>
</feature>
<dbReference type="PANTHER" id="PTHR32305:SF15">
    <property type="entry name" value="PROTEIN RHSA-RELATED"/>
    <property type="match status" value="1"/>
</dbReference>
<evidence type="ECO:0000256" key="6">
    <source>
        <dbReference type="SAM" id="Phobius"/>
    </source>
</evidence>
<name>A0A415L677_9FIRM</name>
<protein>
    <recommendedName>
        <fullName evidence="10">DNRLRE domain-containing protein</fullName>
    </recommendedName>
</protein>
<accession>A0A415L677</accession>
<evidence type="ECO:0000313" key="8">
    <source>
        <dbReference type="EMBL" id="RHL44093.1"/>
    </source>
</evidence>
<dbReference type="NCBIfam" id="TIGR01643">
    <property type="entry name" value="YD_repeat_2x"/>
    <property type="match status" value="1"/>
</dbReference>
<feature type="region of interest" description="Disordered" evidence="5">
    <location>
        <begin position="881"/>
        <end position="902"/>
    </location>
</feature>
<keyword evidence="2" id="KW-0964">Secreted</keyword>
<comment type="caution">
    <text evidence="8">The sequence shown here is derived from an EMBL/GenBank/DDBJ whole genome shotgun (WGS) entry which is preliminary data.</text>
</comment>
<feature type="signal peptide" evidence="7">
    <location>
        <begin position="1"/>
        <end position="29"/>
    </location>
</feature>
<feature type="region of interest" description="Disordered" evidence="5">
    <location>
        <begin position="180"/>
        <end position="199"/>
    </location>
</feature>
<gene>
    <name evidence="8" type="ORF">DW018_09925</name>
</gene>
<dbReference type="Pfam" id="PF18884">
    <property type="entry name" value="TSP3_bac"/>
    <property type="match status" value="2"/>
</dbReference>
<dbReference type="PANTHER" id="PTHR32305">
    <property type="match status" value="1"/>
</dbReference>
<proteinExistence type="predicted"/>
<dbReference type="InterPro" id="IPR050708">
    <property type="entry name" value="T6SS_VgrG/RHS"/>
</dbReference>
<dbReference type="InterPro" id="IPR028974">
    <property type="entry name" value="TSP_type-3_rpt"/>
</dbReference>
<evidence type="ECO:0000256" key="3">
    <source>
        <dbReference type="ARBA" id="ARBA00022729"/>
    </source>
</evidence>
<keyword evidence="3 7" id="KW-0732">Signal</keyword>
<feature type="region of interest" description="Disordered" evidence="5">
    <location>
        <begin position="31"/>
        <end position="55"/>
    </location>
</feature>
<feature type="compositionally biased region" description="Basic and acidic residues" evidence="5">
    <location>
        <begin position="723"/>
        <end position="748"/>
    </location>
</feature>
<keyword evidence="4" id="KW-0106">Calcium</keyword>
<evidence type="ECO:0000256" key="1">
    <source>
        <dbReference type="ARBA" id="ARBA00004613"/>
    </source>
</evidence>
<dbReference type="RefSeq" id="WP_118380041.1">
    <property type="nucleotide sequence ID" value="NZ_CABJDQ010000007.1"/>
</dbReference>
<evidence type="ECO:0000256" key="5">
    <source>
        <dbReference type="SAM" id="MobiDB-lite"/>
    </source>
</evidence>
<dbReference type="GO" id="GO:0005509">
    <property type="term" value="F:calcium ion binding"/>
    <property type="evidence" value="ECO:0007669"/>
    <property type="project" value="InterPro"/>
</dbReference>
<dbReference type="InterPro" id="IPR022385">
    <property type="entry name" value="Rhs_assc_core"/>
</dbReference>
<dbReference type="Gene3D" id="2.180.10.10">
    <property type="entry name" value="RHS repeat-associated core"/>
    <property type="match status" value="1"/>
</dbReference>
<feature type="compositionally biased region" description="Basic and acidic residues" evidence="5">
    <location>
        <begin position="657"/>
        <end position="668"/>
    </location>
</feature>
<dbReference type="Proteomes" id="UP000283314">
    <property type="component" value="Unassembled WGS sequence"/>
</dbReference>
<evidence type="ECO:0000256" key="2">
    <source>
        <dbReference type="ARBA" id="ARBA00022525"/>
    </source>
</evidence>
<evidence type="ECO:0000256" key="7">
    <source>
        <dbReference type="SAM" id="SignalP"/>
    </source>
</evidence>
<dbReference type="EMBL" id="QROT01000007">
    <property type="protein sequence ID" value="RHL44093.1"/>
    <property type="molecule type" value="Genomic_DNA"/>
</dbReference>
<keyword evidence="6" id="KW-1133">Transmembrane helix</keyword>
<dbReference type="NCBIfam" id="TIGR03696">
    <property type="entry name" value="Rhs_assc_core"/>
    <property type="match status" value="1"/>
</dbReference>
<reference evidence="8 9" key="1">
    <citation type="submission" date="2018-08" db="EMBL/GenBank/DDBJ databases">
        <title>A genome reference for cultivated species of the human gut microbiota.</title>
        <authorList>
            <person name="Zou Y."/>
            <person name="Xue W."/>
            <person name="Luo G."/>
        </authorList>
    </citation>
    <scope>NUCLEOTIDE SEQUENCE [LARGE SCALE GENOMIC DNA]</scope>
    <source>
        <strain evidence="8 9">AF37-4</strain>
    </source>
</reference>
<dbReference type="GeneID" id="66467564"/>